<organism evidence="3 4">
    <name type="scientific">Falsiroseomonas frigidaquae</name>
    <dbReference type="NCBI Taxonomy" id="487318"/>
    <lineage>
        <taxon>Bacteria</taxon>
        <taxon>Pseudomonadati</taxon>
        <taxon>Pseudomonadota</taxon>
        <taxon>Alphaproteobacteria</taxon>
        <taxon>Acetobacterales</taxon>
        <taxon>Roseomonadaceae</taxon>
        <taxon>Falsiroseomonas</taxon>
    </lineage>
</organism>
<evidence type="ECO:0000313" key="4">
    <source>
        <dbReference type="Proteomes" id="UP000765160"/>
    </source>
</evidence>
<feature type="region of interest" description="Disordered" evidence="1">
    <location>
        <begin position="530"/>
        <end position="569"/>
    </location>
</feature>
<gene>
    <name evidence="3" type="ORF">HB662_06460</name>
</gene>
<dbReference type="EMBL" id="JAAVTX010000002">
    <property type="protein sequence ID" value="NKE44413.1"/>
    <property type="molecule type" value="Genomic_DNA"/>
</dbReference>
<reference evidence="3 4" key="1">
    <citation type="submission" date="2020-03" db="EMBL/GenBank/DDBJ databases">
        <title>Roseomonas selenitidurans sp. nov. isolated from soil.</title>
        <authorList>
            <person name="Liu H."/>
        </authorList>
    </citation>
    <scope>NUCLEOTIDE SEQUENCE [LARGE SCALE GENOMIC DNA]</scope>
    <source>
        <strain evidence="3 4">JCM 15073</strain>
    </source>
</reference>
<accession>A0ABX1EV49</accession>
<feature type="compositionally biased region" description="Basic and acidic residues" evidence="1">
    <location>
        <begin position="560"/>
        <end position="569"/>
    </location>
</feature>
<dbReference type="InterPro" id="IPR045079">
    <property type="entry name" value="Oxoprolinase-like"/>
</dbReference>
<feature type="domain" description="Hydantoinase B/oxoprolinase" evidence="2">
    <location>
        <begin position="27"/>
        <end position="538"/>
    </location>
</feature>
<dbReference type="PANTHER" id="PTHR11365">
    <property type="entry name" value="5-OXOPROLINASE RELATED"/>
    <property type="match status" value="1"/>
</dbReference>
<keyword evidence="4" id="KW-1185">Reference proteome</keyword>
<evidence type="ECO:0000259" key="2">
    <source>
        <dbReference type="Pfam" id="PF02538"/>
    </source>
</evidence>
<dbReference type="Proteomes" id="UP000765160">
    <property type="component" value="Unassembled WGS sequence"/>
</dbReference>
<evidence type="ECO:0000256" key="1">
    <source>
        <dbReference type="SAM" id="MobiDB-lite"/>
    </source>
</evidence>
<sequence>MGCYRGRQAGGRLRADRPEPLAKMHFDPVTLQILWSRLISIADEAAAALLRTSFSTIVRESNDFATVLMDAEGNSLAENSIGIPSFVGLLPRTLRHMLAEYPLEELRPGDVLMTNDPWMGTGHLLDITTAMPVFHGGKLVAFAGATSHMPDIGGTLWSADCTEVFEEGLRIPPTKFLVEGRENREVVRFIRGNVRVPDQVMGDIQAQITAISVCARRVVEFLADTGLADLTALSATLQARADGAMRQAIAALPDGTWHGTVFADGYEEAETRIQCAVTIAGDSLSVDYAGTSPQIARGLNSVMNYTYAYTVYPLKCALDPMTPRNEGSYRAIGVTAPEGSILNPRWPAAVNARHLTGLFLSGALYKCLAQIAPGLVVADSASPAPRPVYTGQDDRGDRFSQVLFGSGGMGATQGRDGLNTTAFPTNSGSGSIEAFEASAPILVWGKDLLPDSGGPGQFRGGLGQKIELEVMTDQPVRLSLISDRMKHPAGGLDGARAGAPALVQLQDGRKPHPKSRTMLAPGDRLTMHLGGGGGYGDPAARDPAAVQRDIADGYVTPEGAQRDYGRKQQ</sequence>
<dbReference type="PANTHER" id="PTHR11365:SF23">
    <property type="entry name" value="HYPOTHETICAL 5-OXOPROLINASE (EUROFUNG)-RELATED"/>
    <property type="match status" value="1"/>
</dbReference>
<protein>
    <submittedName>
        <fullName evidence="3">Hydantoinase B/oxoprolinase family protein</fullName>
    </submittedName>
</protein>
<name>A0ABX1EV49_9PROT</name>
<evidence type="ECO:0000313" key="3">
    <source>
        <dbReference type="EMBL" id="NKE44413.1"/>
    </source>
</evidence>
<proteinExistence type="predicted"/>
<comment type="caution">
    <text evidence="3">The sequence shown here is derived from an EMBL/GenBank/DDBJ whole genome shotgun (WGS) entry which is preliminary data.</text>
</comment>
<dbReference type="Pfam" id="PF02538">
    <property type="entry name" value="Hydantoinase_B"/>
    <property type="match status" value="1"/>
</dbReference>
<dbReference type="InterPro" id="IPR003692">
    <property type="entry name" value="Hydantoinase_B"/>
</dbReference>